<comment type="caution">
    <text evidence="6">The sequence shown here is derived from an EMBL/GenBank/DDBJ whole genome shotgun (WGS) entry which is preliminary data.</text>
</comment>
<comment type="similarity">
    <text evidence="2">Belongs to the EspG family.</text>
</comment>
<accession>A0A9P3V095</accession>
<evidence type="ECO:0000313" key="6">
    <source>
        <dbReference type="EMBL" id="GLD32883.1"/>
    </source>
</evidence>
<gene>
    <name evidence="6" type="ORF">Mkiyose1413_47660</name>
    <name evidence="5" type="ORF">SRL2020028_37630</name>
</gene>
<dbReference type="EMBL" id="BRXE01000052">
    <property type="protein sequence ID" value="GLB84507.1"/>
    <property type="molecule type" value="Genomic_DNA"/>
</dbReference>
<proteinExistence type="inferred from homology"/>
<dbReference type="GO" id="GO:0005737">
    <property type="term" value="C:cytoplasm"/>
    <property type="evidence" value="ECO:0007669"/>
    <property type="project" value="UniProtKB-SubCell"/>
</dbReference>
<dbReference type="Proteomes" id="UP001064782">
    <property type="component" value="Unassembled WGS sequence"/>
</dbReference>
<dbReference type="Pfam" id="PF14011">
    <property type="entry name" value="ESX-1_EspG"/>
    <property type="match status" value="1"/>
</dbReference>
<evidence type="ECO:0000256" key="2">
    <source>
        <dbReference type="ARBA" id="ARBA00006411"/>
    </source>
</evidence>
<protein>
    <recommendedName>
        <fullName evidence="8">ESX secretion-associated protein EspG</fullName>
    </recommendedName>
</protein>
<name>A0A9P3V095_9MYCO</name>
<evidence type="ECO:0000256" key="1">
    <source>
        <dbReference type="ARBA" id="ARBA00004496"/>
    </source>
</evidence>
<dbReference type="InterPro" id="IPR025734">
    <property type="entry name" value="EspG"/>
</dbReference>
<evidence type="ECO:0000256" key="3">
    <source>
        <dbReference type="ARBA" id="ARBA00022490"/>
    </source>
</evidence>
<evidence type="ECO:0000313" key="5">
    <source>
        <dbReference type="EMBL" id="GLB84507.1"/>
    </source>
</evidence>
<dbReference type="RefSeq" id="WP_236976745.1">
    <property type="nucleotide sequence ID" value="NZ_BRXE01000052.1"/>
</dbReference>
<evidence type="ECO:0000313" key="7">
    <source>
        <dbReference type="Proteomes" id="UP001064782"/>
    </source>
</evidence>
<dbReference type="Proteomes" id="UP001165663">
    <property type="component" value="Unassembled WGS sequence"/>
</dbReference>
<keyword evidence="4" id="KW-0143">Chaperone</keyword>
<organism evidence="6 7">
    <name type="scientific">Mycobacterium kiyosense</name>
    <dbReference type="NCBI Taxonomy" id="2871094"/>
    <lineage>
        <taxon>Bacteria</taxon>
        <taxon>Bacillati</taxon>
        <taxon>Actinomycetota</taxon>
        <taxon>Actinomycetes</taxon>
        <taxon>Mycobacteriales</taxon>
        <taxon>Mycobacteriaceae</taxon>
        <taxon>Mycobacterium</taxon>
    </lineage>
</organism>
<comment type="subcellular location">
    <subcellularLocation>
        <location evidence="1">Cytoplasm</location>
    </subcellularLocation>
</comment>
<keyword evidence="3" id="KW-0963">Cytoplasm</keyword>
<evidence type="ECO:0000256" key="4">
    <source>
        <dbReference type="ARBA" id="ARBA00023186"/>
    </source>
</evidence>
<sequence>MSDRTVDLKRLSRLDVLDLGMISNYLGREFLPFPFVPTLPNRFADFGAYNAHARTLPDRVNHGDLKVFKTWFATYAEADVRVECRVQYFPVHLPSTRLLAHRCGDRGFLASQHSDDVVELFALSPYDLGPAIAGMVELTRPGPRPRVVIPEYVPQSLRDSKEVAAQPNWGSGPVIDVPSAEVTAYATVQSHRLPARAWGLDQDTDAVVWVRIKDDGEYIYNPDYRWAQPMTRRYLSERIDNLIAADIAAVRRQRE</sequence>
<dbReference type="EMBL" id="BRZI01000057">
    <property type="protein sequence ID" value="GLD32883.1"/>
    <property type="molecule type" value="Genomic_DNA"/>
</dbReference>
<dbReference type="AlphaFoldDB" id="A0A9P3V095"/>
<dbReference type="GeneID" id="83631864"/>
<reference evidence="6" key="1">
    <citation type="submission" date="2022-08" db="EMBL/GenBank/DDBJ databases">
        <title>Mycobacterium kiyosense sp. nov., scotochromogenic slow-glowing species isolated from respiratory specimens.</title>
        <authorList>
            <person name="Fukano H."/>
            <person name="Kazumi Y."/>
            <person name="Sakagami N."/>
            <person name="Ato M."/>
            <person name="Mitarai S."/>
            <person name="Hoshino Y."/>
        </authorList>
    </citation>
    <scope>NUCLEOTIDE SEQUENCE</scope>
    <source>
        <strain evidence="6">1413</strain>
        <strain evidence="5">SRL2020-028</strain>
    </source>
</reference>
<keyword evidence="7" id="KW-1185">Reference proteome</keyword>
<evidence type="ECO:0008006" key="8">
    <source>
        <dbReference type="Google" id="ProtNLM"/>
    </source>
</evidence>